<dbReference type="EMBL" id="FMJD01000008">
    <property type="protein sequence ID" value="SCM76289.1"/>
    <property type="molecule type" value="Genomic_DNA"/>
</dbReference>
<evidence type="ECO:0000313" key="9">
    <source>
        <dbReference type="EMBL" id="SCM76289.1"/>
    </source>
</evidence>
<evidence type="ECO:0000256" key="2">
    <source>
        <dbReference type="ARBA" id="ARBA00007935"/>
    </source>
</evidence>
<name>A0A212LFX6_9HYPH</name>
<evidence type="ECO:0000256" key="1">
    <source>
        <dbReference type="ARBA" id="ARBA00004651"/>
    </source>
</evidence>
<keyword evidence="5 8" id="KW-0812">Transmembrane</keyword>
<feature type="transmembrane region" description="Helical" evidence="8">
    <location>
        <begin position="172"/>
        <end position="194"/>
    </location>
</feature>
<reference evidence="9" key="1">
    <citation type="submission" date="2016-08" db="EMBL/GenBank/DDBJ databases">
        <authorList>
            <person name="Seilhamer J.J."/>
        </authorList>
    </citation>
    <scope>NUCLEOTIDE SEQUENCE</scope>
    <source>
        <strain evidence="9">86</strain>
    </source>
</reference>
<keyword evidence="3" id="KW-0813">Transport</keyword>
<proteinExistence type="inferred from homology"/>
<evidence type="ECO:0000256" key="3">
    <source>
        <dbReference type="ARBA" id="ARBA00022448"/>
    </source>
</evidence>
<dbReference type="InterPro" id="IPR037294">
    <property type="entry name" value="ABC_BtuC-like"/>
</dbReference>
<keyword evidence="6 8" id="KW-1133">Transmembrane helix</keyword>
<organism evidence="9">
    <name type="scientific">uncultured Pleomorphomonas sp</name>
    <dbReference type="NCBI Taxonomy" id="442121"/>
    <lineage>
        <taxon>Bacteria</taxon>
        <taxon>Pseudomonadati</taxon>
        <taxon>Pseudomonadota</taxon>
        <taxon>Alphaproteobacteria</taxon>
        <taxon>Hyphomicrobiales</taxon>
        <taxon>Pleomorphomonadaceae</taxon>
        <taxon>Pleomorphomonas</taxon>
        <taxon>environmental samples</taxon>
    </lineage>
</organism>
<dbReference type="InterPro" id="IPR000522">
    <property type="entry name" value="ABC_transptr_permease_BtuC"/>
</dbReference>
<feature type="transmembrane region" description="Helical" evidence="8">
    <location>
        <begin position="21"/>
        <end position="43"/>
    </location>
</feature>
<comment type="similarity">
    <text evidence="2">Belongs to the binding-protein-dependent transport system permease family. FecCD subfamily.</text>
</comment>
<feature type="transmembrane region" description="Helical" evidence="8">
    <location>
        <begin position="333"/>
        <end position="350"/>
    </location>
</feature>
<dbReference type="Gene3D" id="1.10.3470.10">
    <property type="entry name" value="ABC transporter involved in vitamin B12 uptake, BtuC"/>
    <property type="match status" value="1"/>
</dbReference>
<evidence type="ECO:0000256" key="4">
    <source>
        <dbReference type="ARBA" id="ARBA00022475"/>
    </source>
</evidence>
<feature type="transmembrane region" description="Helical" evidence="8">
    <location>
        <begin position="141"/>
        <end position="160"/>
    </location>
</feature>
<dbReference type="PANTHER" id="PTHR30472:SF25">
    <property type="entry name" value="ABC TRANSPORTER PERMEASE PROTEIN MJ0876-RELATED"/>
    <property type="match status" value="1"/>
</dbReference>
<feature type="transmembrane region" description="Helical" evidence="8">
    <location>
        <begin position="302"/>
        <end position="321"/>
    </location>
</feature>
<dbReference type="SUPFAM" id="SSF81345">
    <property type="entry name" value="ABC transporter involved in vitamin B12 uptake, BtuC"/>
    <property type="match status" value="1"/>
</dbReference>
<sequence>MSTALFATVRGPVLRHVGAPTVVFVLLGTGLVLATVLSLATGATDVGFADLWRFLTGRTEQMGAQTRLVIEAIRLPRTALALLVGAGLGLAGALMQGLFRNPLADPAVVGVTSGAATAAVAAIVLGDGVLAPLAALLGQEYLPTLAFAGGLLNTALLYFFATRGQRTSTATLVLAGIAVGAFAAALTGILIFLADDNQLRDITFWSLGSLGGATAARVLSVAPFVLAAIIACPFLARGLDAMALGDAVAFHMGVDVQRVKKVVILSVAAAAGATVAVTGSIGFVGIVVPHVLRLAGGASHRFLLPASALGGALLLVTADMFARTVVAPAELPLGIITALIGAPVFLSMLLRRRPWEIAP</sequence>
<feature type="transmembrane region" description="Helical" evidence="8">
    <location>
        <begin position="214"/>
        <end position="236"/>
    </location>
</feature>
<protein>
    <submittedName>
        <fullName evidence="9">Hemin transport system permease protein HmuU</fullName>
    </submittedName>
</protein>
<dbReference type="AlphaFoldDB" id="A0A212LFX6"/>
<feature type="transmembrane region" description="Helical" evidence="8">
    <location>
        <begin position="111"/>
        <end position="135"/>
    </location>
</feature>
<comment type="subcellular location">
    <subcellularLocation>
        <location evidence="1">Cell membrane</location>
        <topology evidence="1">Multi-pass membrane protein</topology>
    </subcellularLocation>
</comment>
<dbReference type="GO" id="GO:0005886">
    <property type="term" value="C:plasma membrane"/>
    <property type="evidence" value="ECO:0007669"/>
    <property type="project" value="UniProtKB-SubCell"/>
</dbReference>
<dbReference type="GO" id="GO:0033214">
    <property type="term" value="P:siderophore-iron import into cell"/>
    <property type="evidence" value="ECO:0007669"/>
    <property type="project" value="TreeGrafter"/>
</dbReference>
<dbReference type="Pfam" id="PF01032">
    <property type="entry name" value="FecCD"/>
    <property type="match status" value="1"/>
</dbReference>
<dbReference type="PANTHER" id="PTHR30472">
    <property type="entry name" value="FERRIC ENTEROBACTIN TRANSPORT SYSTEM PERMEASE PROTEIN"/>
    <property type="match status" value="1"/>
</dbReference>
<dbReference type="FunFam" id="1.10.3470.10:FF:000001">
    <property type="entry name" value="Vitamin B12 ABC transporter permease BtuC"/>
    <property type="match status" value="1"/>
</dbReference>
<evidence type="ECO:0000256" key="6">
    <source>
        <dbReference type="ARBA" id="ARBA00022989"/>
    </source>
</evidence>
<gene>
    <name evidence="9" type="primary">hmuU</name>
    <name evidence="9" type="ORF">KL86PLE_40094</name>
</gene>
<dbReference type="GO" id="GO:0022857">
    <property type="term" value="F:transmembrane transporter activity"/>
    <property type="evidence" value="ECO:0007669"/>
    <property type="project" value="InterPro"/>
</dbReference>
<accession>A0A212LFX6</accession>
<feature type="transmembrane region" description="Helical" evidence="8">
    <location>
        <begin position="79"/>
        <end position="99"/>
    </location>
</feature>
<keyword evidence="4" id="KW-1003">Cell membrane</keyword>
<evidence type="ECO:0000256" key="5">
    <source>
        <dbReference type="ARBA" id="ARBA00022692"/>
    </source>
</evidence>
<dbReference type="CDD" id="cd06550">
    <property type="entry name" value="TM_ABC_iron-siderophores_like"/>
    <property type="match status" value="1"/>
</dbReference>
<evidence type="ECO:0000256" key="7">
    <source>
        <dbReference type="ARBA" id="ARBA00023136"/>
    </source>
</evidence>
<evidence type="ECO:0000256" key="8">
    <source>
        <dbReference type="SAM" id="Phobius"/>
    </source>
</evidence>
<keyword evidence="7 8" id="KW-0472">Membrane</keyword>
<feature type="transmembrane region" description="Helical" evidence="8">
    <location>
        <begin position="262"/>
        <end position="290"/>
    </location>
</feature>